<keyword evidence="2" id="KW-1185">Reference proteome</keyword>
<proteinExistence type="predicted"/>
<gene>
    <name evidence="1" type="ORF">Desaf_2546</name>
</gene>
<dbReference type="AlphaFoldDB" id="F3YZR3"/>
<dbReference type="STRING" id="690850.Desaf_2546"/>
<name>F3YZR3_DESAF</name>
<evidence type="ECO:0000313" key="1">
    <source>
        <dbReference type="EMBL" id="EGJ50868.1"/>
    </source>
</evidence>
<dbReference type="EMBL" id="CP003221">
    <property type="protein sequence ID" value="EGJ50868.1"/>
    <property type="molecule type" value="Genomic_DNA"/>
</dbReference>
<dbReference type="Proteomes" id="UP000007844">
    <property type="component" value="Chromosome"/>
</dbReference>
<evidence type="ECO:0000313" key="2">
    <source>
        <dbReference type="Proteomes" id="UP000007844"/>
    </source>
</evidence>
<organism evidence="1 2">
    <name type="scientific">Desulfocurvibacter africanus subsp. africanus str. Walvis Bay</name>
    <dbReference type="NCBI Taxonomy" id="690850"/>
    <lineage>
        <taxon>Bacteria</taxon>
        <taxon>Pseudomonadati</taxon>
        <taxon>Thermodesulfobacteriota</taxon>
        <taxon>Desulfovibrionia</taxon>
        <taxon>Desulfovibrionales</taxon>
        <taxon>Desulfovibrionaceae</taxon>
        <taxon>Desulfocurvibacter</taxon>
    </lineage>
</organism>
<evidence type="ECO:0008006" key="3">
    <source>
        <dbReference type="Google" id="ProtNLM"/>
    </source>
</evidence>
<sequence length="187" mass="20231">MLLMLFHGVRSRTVNWPPWKCPACSPSGASILLCHERPALAARADYPEIWARAQPGAVSEAAWPAAKQGCFSVGDGVTTFRAPLINAEFVRALDRGREVDVGRIHGLVQGRQNLAHVHGINDPGHTHVVYQGWGTGSTAYPIVDYDGKQMNAAQTTTASLTGITIQSSGSIEARPRNIAYPVWINYA</sequence>
<dbReference type="HOGENOM" id="CLU_1445486_0_0_7"/>
<accession>F3YZR3</accession>
<dbReference type="KEGG" id="daf:Desaf_2546"/>
<dbReference type="eggNOG" id="COG4675">
    <property type="taxonomic scope" value="Bacteria"/>
</dbReference>
<reference evidence="1 2" key="1">
    <citation type="journal article" date="2011" name="J. Bacteriol.">
        <title>Genome sequence of the mercury-methylating and pleomorphic Desulfovibrio africanus Strain Walvis Bay.</title>
        <authorList>
            <person name="Brown S.D."/>
            <person name="Wall J.D."/>
            <person name="Kucken A.M."/>
            <person name="Gilmour C.C."/>
            <person name="Podar M."/>
            <person name="Brandt C.C."/>
            <person name="Teshima H."/>
            <person name="Detter J.C."/>
            <person name="Han C.S."/>
            <person name="Land M.L."/>
            <person name="Lucas S."/>
            <person name="Han J."/>
            <person name="Pennacchio L."/>
            <person name="Nolan M."/>
            <person name="Pitluck S."/>
            <person name="Woyke T."/>
            <person name="Goodwin L."/>
            <person name="Palumbo A.V."/>
            <person name="Elias D.A."/>
        </authorList>
    </citation>
    <scope>NUCLEOTIDE SEQUENCE [LARGE SCALE GENOMIC DNA]</scope>
    <source>
        <strain evidence="1 2">Walvis Bay</strain>
    </source>
</reference>
<protein>
    <recommendedName>
        <fullName evidence="3">Tail Collar domain protein</fullName>
    </recommendedName>
</protein>
<dbReference type="SUPFAM" id="SSF88874">
    <property type="entry name" value="Receptor-binding domain of short tail fibre protein gp12"/>
    <property type="match status" value="1"/>
</dbReference>